<keyword evidence="3" id="KW-1185">Reference proteome</keyword>
<gene>
    <name evidence="2" type="ORF">BDZ94DRAFT_1320452</name>
</gene>
<dbReference type="AlphaFoldDB" id="A0A9P6CLV7"/>
<accession>A0A9P6CLV7</accession>
<proteinExistence type="predicted"/>
<dbReference type="SUPFAM" id="SSF54695">
    <property type="entry name" value="POZ domain"/>
    <property type="match status" value="1"/>
</dbReference>
<protein>
    <recommendedName>
        <fullName evidence="1">BTB domain-containing protein</fullName>
    </recommendedName>
</protein>
<evidence type="ECO:0000313" key="2">
    <source>
        <dbReference type="EMBL" id="KAF9465098.1"/>
    </source>
</evidence>
<organism evidence="2 3">
    <name type="scientific">Collybia nuda</name>
    <dbReference type="NCBI Taxonomy" id="64659"/>
    <lineage>
        <taxon>Eukaryota</taxon>
        <taxon>Fungi</taxon>
        <taxon>Dikarya</taxon>
        <taxon>Basidiomycota</taxon>
        <taxon>Agaricomycotina</taxon>
        <taxon>Agaricomycetes</taxon>
        <taxon>Agaricomycetidae</taxon>
        <taxon>Agaricales</taxon>
        <taxon>Tricholomatineae</taxon>
        <taxon>Clitocybaceae</taxon>
        <taxon>Collybia</taxon>
    </lineage>
</organism>
<dbReference type="EMBL" id="MU150249">
    <property type="protein sequence ID" value="KAF9465098.1"/>
    <property type="molecule type" value="Genomic_DNA"/>
</dbReference>
<comment type="caution">
    <text evidence="2">The sequence shown here is derived from an EMBL/GenBank/DDBJ whole genome shotgun (WGS) entry which is preliminary data.</text>
</comment>
<evidence type="ECO:0000259" key="1">
    <source>
        <dbReference type="PROSITE" id="PS50097"/>
    </source>
</evidence>
<dbReference type="InterPro" id="IPR011333">
    <property type="entry name" value="SKP1/BTB/POZ_sf"/>
</dbReference>
<dbReference type="Gene3D" id="3.30.710.10">
    <property type="entry name" value="Potassium Channel Kv1.1, Chain A"/>
    <property type="match status" value="1"/>
</dbReference>
<dbReference type="Pfam" id="PF00651">
    <property type="entry name" value="BTB"/>
    <property type="match status" value="1"/>
</dbReference>
<name>A0A9P6CLV7_9AGAR</name>
<dbReference type="InterPro" id="IPR000210">
    <property type="entry name" value="BTB/POZ_dom"/>
</dbReference>
<dbReference type="Proteomes" id="UP000807353">
    <property type="component" value="Unassembled WGS sequence"/>
</dbReference>
<dbReference type="PROSITE" id="PS50097">
    <property type="entry name" value="BTB"/>
    <property type="match status" value="1"/>
</dbReference>
<dbReference type="OrthoDB" id="2757422at2759"/>
<evidence type="ECO:0000313" key="3">
    <source>
        <dbReference type="Proteomes" id="UP000807353"/>
    </source>
</evidence>
<sequence>MSANDSLDFEDGDVVLALAKRKYRVHKAILSQKSSVFAEMLAAPPQPKSPVYNRLASGRPASMRFNFESIEKQMQYAALPTLQLHDKHEPFTLFLHALYDDPLHIYFPKLAKNTMFLISAVMDLVDKYNVSQTEMRMKFFPFIEQDWPTTLAAWDENELFVQHLKEELEKSSQLEMLDEKLPEPASILRFAHAYTLKAQVVQEVPSYIPAALYHLSRLPPYADPDDMERHGHDVEEGMRTAKRTFLSHQDFVCLHHGIYNLHLAASRIAFVDFPREAEKFAGVPASEKKAMELWWRSAGMKSLLGPDRMDLLAELRDLMEALGEQETDDRDVAILRQGTNRPYRNAMRGYLKRERENLWKSLAEHFSLNTFFYR</sequence>
<dbReference type="CDD" id="cd18186">
    <property type="entry name" value="BTB_POZ_ZBTB_KLHL-like"/>
    <property type="match status" value="1"/>
</dbReference>
<feature type="domain" description="BTB" evidence="1">
    <location>
        <begin position="12"/>
        <end position="107"/>
    </location>
</feature>
<reference evidence="2" key="1">
    <citation type="submission" date="2020-11" db="EMBL/GenBank/DDBJ databases">
        <authorList>
            <consortium name="DOE Joint Genome Institute"/>
            <person name="Ahrendt S."/>
            <person name="Riley R."/>
            <person name="Andreopoulos W."/>
            <person name="Labutti K."/>
            <person name="Pangilinan J."/>
            <person name="Ruiz-Duenas F.J."/>
            <person name="Barrasa J.M."/>
            <person name="Sanchez-Garcia M."/>
            <person name="Camarero S."/>
            <person name="Miyauchi S."/>
            <person name="Serrano A."/>
            <person name="Linde D."/>
            <person name="Babiker R."/>
            <person name="Drula E."/>
            <person name="Ayuso-Fernandez I."/>
            <person name="Pacheco R."/>
            <person name="Padilla G."/>
            <person name="Ferreira P."/>
            <person name="Barriuso J."/>
            <person name="Kellner H."/>
            <person name="Castanera R."/>
            <person name="Alfaro M."/>
            <person name="Ramirez L."/>
            <person name="Pisabarro A.G."/>
            <person name="Kuo A."/>
            <person name="Tritt A."/>
            <person name="Lipzen A."/>
            <person name="He G."/>
            <person name="Yan M."/>
            <person name="Ng V."/>
            <person name="Cullen D."/>
            <person name="Martin F."/>
            <person name="Rosso M.-N."/>
            <person name="Henrissat B."/>
            <person name="Hibbett D."/>
            <person name="Martinez A.T."/>
            <person name="Grigoriev I.V."/>
        </authorList>
    </citation>
    <scope>NUCLEOTIDE SEQUENCE</scope>
    <source>
        <strain evidence="2">CBS 247.69</strain>
    </source>
</reference>